<sequence length="45" mass="4893">MSTYRFVCPVCEQEIEVNTSMREAILESGCPVCTAGVDAAHFEPA</sequence>
<evidence type="ECO:0000313" key="1">
    <source>
        <dbReference type="EMBL" id="MCQ4332660.1"/>
    </source>
</evidence>
<gene>
    <name evidence="1" type="ORF">KM295_03970</name>
</gene>
<dbReference type="EMBL" id="JAHLKM010000003">
    <property type="protein sequence ID" value="MCQ4332660.1"/>
    <property type="molecule type" value="Genomic_DNA"/>
</dbReference>
<reference evidence="1" key="1">
    <citation type="journal article" date="2023" name="Front. Microbiol.">
        <title>Genomic-based phylogenetic and metabolic analyses of the genus Natronomonas, and description of Natronomonas aquatica sp. nov.</title>
        <authorList>
            <person name="Garcia-Roldan A."/>
            <person name="Duran-Viseras A."/>
            <person name="de la Haba R.R."/>
            <person name="Corral P."/>
            <person name="Sanchez-Porro C."/>
            <person name="Ventosa A."/>
        </authorList>
    </citation>
    <scope>NUCLEOTIDE SEQUENCE</scope>
    <source>
        <strain evidence="1">F2-12</strain>
    </source>
</reference>
<dbReference type="Proteomes" id="UP001139494">
    <property type="component" value="Unassembled WGS sequence"/>
</dbReference>
<proteinExistence type="predicted"/>
<name>A0A9R1CRL9_9EURY</name>
<dbReference type="RefSeq" id="WP_256028597.1">
    <property type="nucleotide sequence ID" value="NZ_JAHLKM010000003.1"/>
</dbReference>
<dbReference type="AlphaFoldDB" id="A0A9R1CRL9"/>
<keyword evidence="2" id="KW-1185">Reference proteome</keyword>
<accession>A0A9R1CRL9</accession>
<organism evidence="1 2">
    <name type="scientific">Natronomonas aquatica</name>
    <dbReference type="NCBI Taxonomy" id="2841590"/>
    <lineage>
        <taxon>Archaea</taxon>
        <taxon>Methanobacteriati</taxon>
        <taxon>Methanobacteriota</taxon>
        <taxon>Stenosarchaea group</taxon>
        <taxon>Halobacteria</taxon>
        <taxon>Halobacteriales</taxon>
        <taxon>Natronomonadaceae</taxon>
        <taxon>Natronomonas</taxon>
    </lineage>
</organism>
<protein>
    <submittedName>
        <fullName evidence="1">Zinc ribbon domain-containing protein</fullName>
    </submittedName>
</protein>
<evidence type="ECO:0000313" key="2">
    <source>
        <dbReference type="Proteomes" id="UP001139494"/>
    </source>
</evidence>
<comment type="caution">
    <text evidence="1">The sequence shown here is derived from an EMBL/GenBank/DDBJ whole genome shotgun (WGS) entry which is preliminary data.</text>
</comment>
<dbReference type="InterPro" id="IPR055982">
    <property type="entry name" value="DUF7560"/>
</dbReference>
<dbReference type="Pfam" id="PF24441">
    <property type="entry name" value="DUF7560"/>
    <property type="match status" value="1"/>
</dbReference>